<protein>
    <submittedName>
        <fullName evidence="2">Uncharacterized protein</fullName>
    </submittedName>
</protein>
<accession>A0A225WP91</accession>
<feature type="region of interest" description="Disordered" evidence="1">
    <location>
        <begin position="1"/>
        <end position="22"/>
    </location>
</feature>
<dbReference type="Proteomes" id="UP000198211">
    <property type="component" value="Unassembled WGS sequence"/>
</dbReference>
<reference evidence="3" key="1">
    <citation type="submission" date="2017-03" db="EMBL/GenBank/DDBJ databases">
        <title>Phytopthora megakarya and P. palmivora, two closely related causual agents of cacao black pod achieved similar genome size and gene model numbers by different mechanisms.</title>
        <authorList>
            <person name="Ali S."/>
            <person name="Shao J."/>
            <person name="Larry D.J."/>
            <person name="Kronmiller B."/>
            <person name="Shen D."/>
            <person name="Strem M.D."/>
            <person name="Melnick R.L."/>
            <person name="Guiltinan M.J."/>
            <person name="Tyler B.M."/>
            <person name="Meinhardt L.W."/>
            <person name="Bailey B.A."/>
        </authorList>
    </citation>
    <scope>NUCLEOTIDE SEQUENCE [LARGE SCALE GENOMIC DNA]</scope>
    <source>
        <strain evidence="3">zdho120</strain>
    </source>
</reference>
<dbReference type="AlphaFoldDB" id="A0A225WP91"/>
<feature type="compositionally biased region" description="Basic and acidic residues" evidence="1">
    <location>
        <begin position="7"/>
        <end position="18"/>
    </location>
</feature>
<keyword evidence="3" id="KW-1185">Reference proteome</keyword>
<proteinExistence type="predicted"/>
<organism evidence="2 3">
    <name type="scientific">Phytophthora megakarya</name>
    <dbReference type="NCBI Taxonomy" id="4795"/>
    <lineage>
        <taxon>Eukaryota</taxon>
        <taxon>Sar</taxon>
        <taxon>Stramenopiles</taxon>
        <taxon>Oomycota</taxon>
        <taxon>Peronosporomycetes</taxon>
        <taxon>Peronosporales</taxon>
        <taxon>Peronosporaceae</taxon>
        <taxon>Phytophthora</taxon>
    </lineage>
</organism>
<evidence type="ECO:0000313" key="2">
    <source>
        <dbReference type="EMBL" id="OWZ18909.1"/>
    </source>
</evidence>
<gene>
    <name evidence="2" type="ORF">PHMEG_0006926</name>
</gene>
<comment type="caution">
    <text evidence="2">The sequence shown here is derived from an EMBL/GenBank/DDBJ whole genome shotgun (WGS) entry which is preliminary data.</text>
</comment>
<name>A0A225WP91_9STRA</name>
<sequence>MAQGLAEGKDPPRSRPETNEWGFHLIQGIPGSRQRVIGPMLMENKSILSSQSFGACGRMSLKLINWDGHAQRLMFALHTYFDATRLNTSFYLVQCWNTPNTVSSMVGPVPTTYPERTVYEWRRKFRRDYSYARACAKDPQKKTKCMTSEI</sequence>
<evidence type="ECO:0000313" key="3">
    <source>
        <dbReference type="Proteomes" id="UP000198211"/>
    </source>
</evidence>
<evidence type="ECO:0000256" key="1">
    <source>
        <dbReference type="SAM" id="MobiDB-lite"/>
    </source>
</evidence>
<dbReference type="EMBL" id="NBNE01000517">
    <property type="protein sequence ID" value="OWZ18909.1"/>
    <property type="molecule type" value="Genomic_DNA"/>
</dbReference>